<keyword evidence="2" id="KW-0813">Transport</keyword>
<evidence type="ECO:0000256" key="8">
    <source>
        <dbReference type="ARBA" id="ARBA00023186"/>
    </source>
</evidence>
<dbReference type="Pfam" id="PF02096">
    <property type="entry name" value="60KD_IMP"/>
    <property type="match status" value="1"/>
</dbReference>
<dbReference type="EMBL" id="SMAA01000001">
    <property type="protein sequence ID" value="TCS81872.1"/>
    <property type="molecule type" value="Genomic_DNA"/>
</dbReference>
<keyword evidence="3" id="KW-1003">Cell membrane</keyword>
<protein>
    <submittedName>
        <fullName evidence="12">YidC/Oxa1 family membrane protein insertase</fullName>
    </submittedName>
</protein>
<dbReference type="PANTHER" id="PTHR12428:SF65">
    <property type="entry name" value="CYTOCHROME C OXIDASE ASSEMBLY PROTEIN COX18, MITOCHONDRIAL"/>
    <property type="match status" value="1"/>
</dbReference>
<dbReference type="CDD" id="cd20070">
    <property type="entry name" value="5TM_YidC_Alb3"/>
    <property type="match status" value="1"/>
</dbReference>
<sequence>MSGFFDSLFHPIVQILEIVLGFFYSLTQLIGLDNYGLAIILMTIVIKMLLYPLTVKQVRSMKAMQDLQPKIKELQAKYKGKPQELQQKMGQIYKEAGVNPLAGCLPLIAQMPILMAMFYALQSVHFDNNPAFLWVPNLALPDPLYILPVLSALTTLITQWQTSKSSAQAAQMKVMMVAMPIFIGWISIKFAAGLVLYWVVMNIMQVIQQWWMYRNEEGQPTK</sequence>
<organism evidence="12 13">
    <name type="scientific">Pectinatus cerevisiiphilus</name>
    <dbReference type="NCBI Taxonomy" id="86956"/>
    <lineage>
        <taxon>Bacteria</taxon>
        <taxon>Bacillati</taxon>
        <taxon>Bacillota</taxon>
        <taxon>Negativicutes</taxon>
        <taxon>Selenomonadales</taxon>
        <taxon>Selenomonadaceae</taxon>
        <taxon>Pectinatus</taxon>
    </lineage>
</organism>
<dbReference type="GO" id="GO:0015031">
    <property type="term" value="P:protein transport"/>
    <property type="evidence" value="ECO:0007669"/>
    <property type="project" value="UniProtKB-KW"/>
</dbReference>
<keyword evidence="5" id="KW-0653">Protein transport</keyword>
<feature type="transmembrane region" description="Helical" evidence="10">
    <location>
        <begin position="98"/>
        <end position="124"/>
    </location>
</feature>
<evidence type="ECO:0000256" key="7">
    <source>
        <dbReference type="ARBA" id="ARBA00023136"/>
    </source>
</evidence>
<dbReference type="InterPro" id="IPR047196">
    <property type="entry name" value="YidC_ALB_C"/>
</dbReference>
<evidence type="ECO:0000256" key="9">
    <source>
        <dbReference type="RuleBase" id="RU003945"/>
    </source>
</evidence>
<evidence type="ECO:0000313" key="13">
    <source>
        <dbReference type="Proteomes" id="UP000295188"/>
    </source>
</evidence>
<accession>A0A4V2USL1</accession>
<evidence type="ECO:0000256" key="10">
    <source>
        <dbReference type="SAM" id="Phobius"/>
    </source>
</evidence>
<dbReference type="NCBIfam" id="TIGR03592">
    <property type="entry name" value="yidC_oxa1_cterm"/>
    <property type="match status" value="1"/>
</dbReference>
<dbReference type="PANTHER" id="PTHR12428">
    <property type="entry name" value="OXA1"/>
    <property type="match status" value="1"/>
</dbReference>
<proteinExistence type="inferred from homology"/>
<feature type="transmembrane region" description="Helical" evidence="10">
    <location>
        <begin position="144"/>
        <end position="162"/>
    </location>
</feature>
<dbReference type="RefSeq" id="WP_132546859.1">
    <property type="nucleotide sequence ID" value="NZ_SMAA01000001.1"/>
</dbReference>
<comment type="caution">
    <text evidence="12">The sequence shown here is derived from an EMBL/GenBank/DDBJ whole genome shotgun (WGS) entry which is preliminary data.</text>
</comment>
<dbReference type="PRINTS" id="PR00701">
    <property type="entry name" value="60KDINNERMP"/>
</dbReference>
<evidence type="ECO:0000313" key="12">
    <source>
        <dbReference type="EMBL" id="TCS81872.1"/>
    </source>
</evidence>
<reference evidence="12 13" key="1">
    <citation type="submission" date="2019-03" db="EMBL/GenBank/DDBJ databases">
        <title>Genomic Encyclopedia of Type Strains, Phase IV (KMG-IV): sequencing the most valuable type-strain genomes for metagenomic binning, comparative biology and taxonomic classification.</title>
        <authorList>
            <person name="Goeker M."/>
        </authorList>
    </citation>
    <scope>NUCLEOTIDE SEQUENCE [LARGE SCALE GENOMIC DNA]</scope>
    <source>
        <strain evidence="12 13">DSM 20467</strain>
    </source>
</reference>
<evidence type="ECO:0000256" key="4">
    <source>
        <dbReference type="ARBA" id="ARBA00022692"/>
    </source>
</evidence>
<keyword evidence="13" id="KW-1185">Reference proteome</keyword>
<evidence type="ECO:0000259" key="11">
    <source>
        <dbReference type="Pfam" id="PF02096"/>
    </source>
</evidence>
<evidence type="ECO:0000256" key="6">
    <source>
        <dbReference type="ARBA" id="ARBA00022989"/>
    </source>
</evidence>
<dbReference type="InterPro" id="IPR001708">
    <property type="entry name" value="YidC/ALB3/OXA1/COX18"/>
</dbReference>
<evidence type="ECO:0000256" key="3">
    <source>
        <dbReference type="ARBA" id="ARBA00022475"/>
    </source>
</evidence>
<gene>
    <name evidence="12" type="ORF">EDC37_10143</name>
</gene>
<dbReference type="GO" id="GO:0005886">
    <property type="term" value="C:plasma membrane"/>
    <property type="evidence" value="ECO:0007669"/>
    <property type="project" value="UniProtKB-SubCell"/>
</dbReference>
<keyword evidence="4 9" id="KW-0812">Transmembrane</keyword>
<name>A0A4V2USL1_9FIRM</name>
<comment type="subcellular location">
    <subcellularLocation>
        <location evidence="1">Cell membrane</location>
        <topology evidence="1">Multi-pass membrane protein</topology>
    </subcellularLocation>
    <subcellularLocation>
        <location evidence="9">Membrane</location>
        <topology evidence="9">Multi-pass membrane protein</topology>
    </subcellularLocation>
</comment>
<feature type="domain" description="Membrane insertase YidC/Oxa/ALB C-terminal" evidence="11">
    <location>
        <begin position="35"/>
        <end position="214"/>
    </location>
</feature>
<comment type="similarity">
    <text evidence="9">Belongs to the OXA1/ALB3/YidC family.</text>
</comment>
<dbReference type="Proteomes" id="UP000295188">
    <property type="component" value="Unassembled WGS sequence"/>
</dbReference>
<dbReference type="GO" id="GO:0032977">
    <property type="term" value="F:membrane insertase activity"/>
    <property type="evidence" value="ECO:0007669"/>
    <property type="project" value="InterPro"/>
</dbReference>
<keyword evidence="8" id="KW-0143">Chaperone</keyword>
<dbReference type="InterPro" id="IPR028055">
    <property type="entry name" value="YidC/Oxa/ALB_C"/>
</dbReference>
<dbReference type="GO" id="GO:0051205">
    <property type="term" value="P:protein insertion into membrane"/>
    <property type="evidence" value="ECO:0007669"/>
    <property type="project" value="TreeGrafter"/>
</dbReference>
<evidence type="ECO:0000256" key="1">
    <source>
        <dbReference type="ARBA" id="ARBA00004651"/>
    </source>
</evidence>
<dbReference type="AlphaFoldDB" id="A0A4V2USL1"/>
<keyword evidence="7 10" id="KW-0472">Membrane</keyword>
<dbReference type="OrthoDB" id="9780552at2"/>
<feature type="transmembrane region" description="Helical" evidence="10">
    <location>
        <begin position="36"/>
        <end position="55"/>
    </location>
</feature>
<evidence type="ECO:0000256" key="5">
    <source>
        <dbReference type="ARBA" id="ARBA00022927"/>
    </source>
</evidence>
<keyword evidence="6 10" id="KW-1133">Transmembrane helix</keyword>
<feature type="transmembrane region" description="Helical" evidence="10">
    <location>
        <begin position="174"/>
        <end position="200"/>
    </location>
</feature>
<feature type="transmembrane region" description="Helical" evidence="10">
    <location>
        <begin position="12"/>
        <end position="30"/>
    </location>
</feature>
<evidence type="ECO:0000256" key="2">
    <source>
        <dbReference type="ARBA" id="ARBA00022448"/>
    </source>
</evidence>